<dbReference type="Pfam" id="PF01209">
    <property type="entry name" value="Ubie_methyltran"/>
    <property type="match status" value="1"/>
</dbReference>
<dbReference type="EMBL" id="VMNH01000005">
    <property type="protein sequence ID" value="TVO76883.1"/>
    <property type="molecule type" value="Genomic_DNA"/>
</dbReference>
<feature type="binding site" evidence="6">
    <location>
        <position position="72"/>
    </location>
    <ligand>
        <name>S-adenosyl-L-methionine</name>
        <dbReference type="ChEBI" id="CHEBI:59789"/>
    </ligand>
</feature>
<dbReference type="GO" id="GO:0009234">
    <property type="term" value="P:menaquinone biosynthetic process"/>
    <property type="evidence" value="ECO:0007669"/>
    <property type="project" value="UniProtKB-UniRule"/>
</dbReference>
<dbReference type="OrthoDB" id="9808140at2"/>
<evidence type="ECO:0000256" key="1">
    <source>
        <dbReference type="ARBA" id="ARBA00022428"/>
    </source>
</evidence>
<evidence type="ECO:0000256" key="4">
    <source>
        <dbReference type="ARBA" id="ARBA00022688"/>
    </source>
</evidence>
<comment type="pathway">
    <text evidence="6">Quinol/quinone metabolism; menaquinone biosynthesis; menaquinol from 1,4-dihydroxy-2-naphthoate: step 2/2.</text>
</comment>
<evidence type="ECO:0000256" key="2">
    <source>
        <dbReference type="ARBA" id="ARBA00022603"/>
    </source>
</evidence>
<keyword evidence="4 6" id="KW-0831">Ubiquinone biosynthesis</keyword>
<dbReference type="RefSeq" id="WP_144358012.1">
    <property type="nucleotide sequence ID" value="NZ_VMNH01000005.1"/>
</dbReference>
<accession>A0A558DTI4</accession>
<dbReference type="GO" id="GO:0043770">
    <property type="term" value="F:demethylmenaquinone methyltransferase activity"/>
    <property type="evidence" value="ECO:0007669"/>
    <property type="project" value="UniProtKB-UniRule"/>
</dbReference>
<dbReference type="InterPro" id="IPR004033">
    <property type="entry name" value="UbiE/COQ5_MeTrFase"/>
</dbReference>
<evidence type="ECO:0000256" key="6">
    <source>
        <dbReference type="HAMAP-Rule" id="MF_01813"/>
    </source>
</evidence>
<dbReference type="EC" id="2.1.1.201" evidence="6"/>
<dbReference type="PROSITE" id="PS51608">
    <property type="entry name" value="SAM_MT_UBIE"/>
    <property type="match status" value="1"/>
</dbReference>
<dbReference type="EC" id="2.1.1.163" evidence="6"/>
<sequence>MTDNNSTHFGFETINAQEKAGRVKAVFDSVATRYDLMNDLMSFGIHRIWKRFAVELAGIRRGQRILDLASGTGDLAARFAGLVGPEGLVVMTDINAAMLNQGRIRMADEGLVGNLAYTQVNAEQIPFPDNSFDCITIAFGLRNVTDKQQALNEMQRVLKPGGRVLVLEFSHPQGKPLKTVYDLYSFKLLPKIGKVVANDEESYRYLAESIRMHPDQETLKGMMEQAGLERCDYHNLTGGIVAVHRGFKL</sequence>
<dbReference type="NCBIfam" id="TIGR01934">
    <property type="entry name" value="MenG_MenH_UbiE"/>
    <property type="match status" value="1"/>
</dbReference>
<evidence type="ECO:0000313" key="7">
    <source>
        <dbReference type="EMBL" id="TVO76883.1"/>
    </source>
</evidence>
<reference evidence="7 8" key="1">
    <citation type="submission" date="2019-07" db="EMBL/GenBank/DDBJ databases">
        <title>The pathways for chlorine oxyanion respiration interact through the shared metabolite chlorate.</title>
        <authorList>
            <person name="Barnum T.P."/>
            <person name="Cheng Y."/>
            <person name="Hill K.A."/>
            <person name="Lucas L.N."/>
            <person name="Carlson H.K."/>
            <person name="Coates J.D."/>
        </authorList>
    </citation>
    <scope>NUCLEOTIDE SEQUENCE [LARGE SCALE GENOMIC DNA]</scope>
    <source>
        <strain evidence="7 8">BK-1</strain>
    </source>
</reference>
<keyword evidence="2 6" id="KW-0489">Methyltransferase</keyword>
<dbReference type="PROSITE" id="PS01184">
    <property type="entry name" value="UBIE_2"/>
    <property type="match status" value="1"/>
</dbReference>
<dbReference type="FunFam" id="3.40.50.150:FF:000014">
    <property type="entry name" value="Ubiquinone/menaquinone biosynthesis C-methyltransferase UbiE"/>
    <property type="match status" value="1"/>
</dbReference>
<evidence type="ECO:0000256" key="5">
    <source>
        <dbReference type="ARBA" id="ARBA00022691"/>
    </source>
</evidence>
<dbReference type="UniPathway" id="UPA00232"/>
<evidence type="ECO:0000256" key="3">
    <source>
        <dbReference type="ARBA" id="ARBA00022679"/>
    </source>
</evidence>
<feature type="binding site" evidence="6">
    <location>
        <begin position="121"/>
        <end position="122"/>
    </location>
    <ligand>
        <name>S-adenosyl-L-methionine</name>
        <dbReference type="ChEBI" id="CHEBI:59789"/>
    </ligand>
</feature>
<dbReference type="AlphaFoldDB" id="A0A558DTI4"/>
<dbReference type="NCBIfam" id="NF001244">
    <property type="entry name" value="PRK00216.1-5"/>
    <property type="match status" value="1"/>
</dbReference>
<comment type="similarity">
    <text evidence="6">Belongs to the class I-like SAM-binding methyltransferase superfamily. MenG/UbiE family.</text>
</comment>
<dbReference type="SUPFAM" id="SSF53335">
    <property type="entry name" value="S-adenosyl-L-methionine-dependent methyltransferases"/>
    <property type="match status" value="1"/>
</dbReference>
<organism evidence="7 8">
    <name type="scientific">Sedimenticola selenatireducens</name>
    <dbReference type="NCBI Taxonomy" id="191960"/>
    <lineage>
        <taxon>Bacteria</taxon>
        <taxon>Pseudomonadati</taxon>
        <taxon>Pseudomonadota</taxon>
        <taxon>Gammaproteobacteria</taxon>
        <taxon>Chromatiales</taxon>
        <taxon>Sedimenticolaceae</taxon>
        <taxon>Sedimenticola</taxon>
    </lineage>
</organism>
<dbReference type="PROSITE" id="PS01183">
    <property type="entry name" value="UBIE_1"/>
    <property type="match status" value="1"/>
</dbReference>
<dbReference type="HAMAP" id="MF_01813">
    <property type="entry name" value="MenG_UbiE_methyltr"/>
    <property type="match status" value="1"/>
</dbReference>
<dbReference type="GO" id="GO:0032259">
    <property type="term" value="P:methylation"/>
    <property type="evidence" value="ECO:0007669"/>
    <property type="project" value="UniProtKB-KW"/>
</dbReference>
<dbReference type="Gene3D" id="3.40.50.150">
    <property type="entry name" value="Vaccinia Virus protein VP39"/>
    <property type="match status" value="1"/>
</dbReference>
<comment type="pathway">
    <text evidence="6">Cofactor biosynthesis; ubiquinone biosynthesis.</text>
</comment>
<keyword evidence="1 6" id="KW-0474">Menaquinone biosynthesis</keyword>
<dbReference type="InterPro" id="IPR023576">
    <property type="entry name" value="UbiE/COQ5_MeTrFase_CS"/>
</dbReference>
<protein>
    <recommendedName>
        <fullName evidence="6">Ubiquinone/menaquinone biosynthesis C-methyltransferase UbiE</fullName>
        <ecNumber evidence="6">2.1.1.163</ecNumber>
        <ecNumber evidence="6">2.1.1.201</ecNumber>
    </recommendedName>
    <alternativeName>
        <fullName evidence="6">2-methoxy-6-polyprenyl-1,4-benzoquinol methylase</fullName>
    </alternativeName>
    <alternativeName>
        <fullName evidence="6">Demethylmenaquinone methyltransferase</fullName>
    </alternativeName>
</protein>
<dbReference type="UniPathway" id="UPA00079">
    <property type="reaction ID" value="UER00169"/>
</dbReference>
<comment type="catalytic activity">
    <reaction evidence="6">
        <text>a 2-demethylmenaquinol + S-adenosyl-L-methionine = a menaquinol + S-adenosyl-L-homocysteine + H(+)</text>
        <dbReference type="Rhea" id="RHEA:42640"/>
        <dbReference type="Rhea" id="RHEA-COMP:9539"/>
        <dbReference type="Rhea" id="RHEA-COMP:9563"/>
        <dbReference type="ChEBI" id="CHEBI:15378"/>
        <dbReference type="ChEBI" id="CHEBI:18151"/>
        <dbReference type="ChEBI" id="CHEBI:55437"/>
        <dbReference type="ChEBI" id="CHEBI:57856"/>
        <dbReference type="ChEBI" id="CHEBI:59789"/>
        <dbReference type="EC" id="2.1.1.163"/>
    </reaction>
</comment>
<evidence type="ECO:0000313" key="8">
    <source>
        <dbReference type="Proteomes" id="UP000316649"/>
    </source>
</evidence>
<gene>
    <name evidence="6 7" type="primary">ubiE</name>
    <name evidence="7" type="ORF">FHP88_05510</name>
</gene>
<keyword evidence="8" id="KW-1185">Reference proteome</keyword>
<dbReference type="PANTHER" id="PTHR43591">
    <property type="entry name" value="METHYLTRANSFERASE"/>
    <property type="match status" value="1"/>
</dbReference>
<comment type="function">
    <text evidence="6">Methyltransferase required for the conversion of demethylmenaquinol (DMKH2) to menaquinol (MKH2) and the conversion of 2-polyprenyl-6-methoxy-1,4-benzoquinol (DDMQH2) to 2-polyprenyl-3-methyl-6-methoxy-1,4-benzoquinol (DMQH2).</text>
</comment>
<comment type="caution">
    <text evidence="6">Lacks conserved residue(s) required for the propagation of feature annotation.</text>
</comment>
<dbReference type="NCBIfam" id="NF001240">
    <property type="entry name" value="PRK00216.1-1"/>
    <property type="match status" value="1"/>
</dbReference>
<dbReference type="Proteomes" id="UP000316649">
    <property type="component" value="Unassembled WGS sequence"/>
</dbReference>
<comment type="caution">
    <text evidence="7">The sequence shown here is derived from an EMBL/GenBank/DDBJ whole genome shotgun (WGS) entry which is preliminary data.</text>
</comment>
<comment type="catalytic activity">
    <reaction evidence="6">
        <text>a 2-methoxy-6-(all-trans-polyprenyl)benzene-1,4-diol + S-adenosyl-L-methionine = a 5-methoxy-2-methyl-3-(all-trans-polyprenyl)benzene-1,4-diol + S-adenosyl-L-homocysteine + H(+)</text>
        <dbReference type="Rhea" id="RHEA:28286"/>
        <dbReference type="Rhea" id="RHEA-COMP:10858"/>
        <dbReference type="Rhea" id="RHEA-COMP:10859"/>
        <dbReference type="ChEBI" id="CHEBI:15378"/>
        <dbReference type="ChEBI" id="CHEBI:57856"/>
        <dbReference type="ChEBI" id="CHEBI:59789"/>
        <dbReference type="ChEBI" id="CHEBI:84166"/>
        <dbReference type="ChEBI" id="CHEBI:84167"/>
        <dbReference type="EC" id="2.1.1.201"/>
    </reaction>
</comment>
<proteinExistence type="inferred from homology"/>
<dbReference type="GO" id="GO:0008425">
    <property type="term" value="F:2-methoxy-6-polyprenyl-1,4-benzoquinol methyltransferase activity"/>
    <property type="evidence" value="ECO:0007669"/>
    <property type="project" value="UniProtKB-UniRule"/>
</dbReference>
<feature type="binding site" evidence="6">
    <location>
        <position position="93"/>
    </location>
    <ligand>
        <name>S-adenosyl-L-methionine</name>
        <dbReference type="ChEBI" id="CHEBI:59789"/>
    </ligand>
</feature>
<name>A0A558DTI4_9GAMM</name>
<dbReference type="CDD" id="cd02440">
    <property type="entry name" value="AdoMet_MTases"/>
    <property type="match status" value="1"/>
</dbReference>
<keyword evidence="5 6" id="KW-0949">S-adenosyl-L-methionine</keyword>
<keyword evidence="3 6" id="KW-0808">Transferase</keyword>
<dbReference type="InterPro" id="IPR029063">
    <property type="entry name" value="SAM-dependent_MTases_sf"/>
</dbReference>
<dbReference type="PANTHER" id="PTHR43591:SF24">
    <property type="entry name" value="2-METHOXY-6-POLYPRENYL-1,4-BENZOQUINOL METHYLASE, MITOCHONDRIAL"/>
    <property type="match status" value="1"/>
</dbReference>
<dbReference type="GO" id="GO:0009060">
    <property type="term" value="P:aerobic respiration"/>
    <property type="evidence" value="ECO:0007669"/>
    <property type="project" value="UniProtKB-UniRule"/>
</dbReference>